<feature type="domain" description="Protein O-mannosyl-transferase C-terminal four TM" evidence="13">
    <location>
        <begin position="428"/>
        <end position="619"/>
    </location>
</feature>
<keyword evidence="4 10" id="KW-0328">Glycosyltransferase</keyword>
<keyword evidence="7 10" id="KW-1133">Transmembrane helix</keyword>
<comment type="function">
    <text evidence="10">Protein O-mannosyltransferase that catalyzes the transfer of a single mannose residue from a polyprenol phospho-mannosyl lipidic donor to the hydroxyl group of selected serine and threonine residues in acceptor proteins.</text>
</comment>
<keyword evidence="6 10" id="KW-0812">Transmembrane</keyword>
<gene>
    <name evidence="14" type="ORF">GCM10010430_65490</name>
</gene>
<sequence length="620" mass="69310">MWRVSGEKAPERPMGVDHPEQGGLAVLPAPDHRPPAAGVPAPRAAAGPRSVWARRLAGYGYRAPVRPEPAEQLVPPMPDGPGVTPHRVEPSPLLARFGVTLPAPLWSWLCRWSGWLGPLAVALFGGVLRFWGLGEPNSLIFDETYYAKDAYALWHVGYETSWPDDANAQIVAAHPSVPFRTDAAYIVHPPVGKWLIGIGEQLFGMHPFGWRFMVAVLGTLSILMLARIARRLLRSTLLGCVAGLLLSVDGLHFVMSRSALLDLIVMFWMLAAFGCLLLDRDRTRALIARRLETRPGGEWLSLGWRPWRLAAAVCIGLTCATKWSGMYVLLAFWLLGAGWDIGARRLAGARHWLRLGLWDATIALPVLTLISIGVYLASWTGWFLSSDVPGQGGYGRDWAVHRAGLSPEYVFGVKMPFQFDMTWVPDALRSLWHYHATMYSFHVNLRDPHTYQSNPWSWLFLGRPVSYFYDSPKYGQSGCTANECAREVLGIGTPLLWWAGIAALAYCLYRWALRRDWRAGAVLCGVAAGYLPWFMYQQRTIFLFYAVAFVPFLVLAVTMLVGALIGPPDATHDRRVIGTTAAALLVLAIMWNFLYFLPLYTGEMIPMSDWRARMWFTSWI</sequence>
<dbReference type="EMBL" id="BAAATR010000041">
    <property type="protein sequence ID" value="GAA2270639.1"/>
    <property type="molecule type" value="Genomic_DNA"/>
</dbReference>
<name>A0ABN3EU66_9ACTN</name>
<reference evidence="14 15" key="1">
    <citation type="journal article" date="2019" name="Int. J. Syst. Evol. Microbiol.">
        <title>The Global Catalogue of Microorganisms (GCM) 10K type strain sequencing project: providing services to taxonomists for standard genome sequencing and annotation.</title>
        <authorList>
            <consortium name="The Broad Institute Genomics Platform"/>
            <consortium name="The Broad Institute Genome Sequencing Center for Infectious Disease"/>
            <person name="Wu L."/>
            <person name="Ma J."/>
        </authorList>
    </citation>
    <scope>NUCLEOTIDE SEQUENCE [LARGE SCALE GENOMIC DNA]</scope>
    <source>
        <strain evidence="14 15">JCM 7356</strain>
    </source>
</reference>
<evidence type="ECO:0000256" key="4">
    <source>
        <dbReference type="ARBA" id="ARBA00022676"/>
    </source>
</evidence>
<dbReference type="EC" id="2.4.1.-" evidence="10"/>
<evidence type="ECO:0000256" key="6">
    <source>
        <dbReference type="ARBA" id="ARBA00022692"/>
    </source>
</evidence>
<dbReference type="Pfam" id="PF16192">
    <property type="entry name" value="PMT_4TMC"/>
    <property type="match status" value="1"/>
</dbReference>
<dbReference type="InterPro" id="IPR027005">
    <property type="entry name" value="PMT-like"/>
</dbReference>
<evidence type="ECO:0000256" key="7">
    <source>
        <dbReference type="ARBA" id="ARBA00022989"/>
    </source>
</evidence>
<proteinExistence type="inferred from homology"/>
<evidence type="ECO:0000313" key="14">
    <source>
        <dbReference type="EMBL" id="GAA2270639.1"/>
    </source>
</evidence>
<evidence type="ECO:0000259" key="12">
    <source>
        <dbReference type="Pfam" id="PF02366"/>
    </source>
</evidence>
<feature type="transmembrane region" description="Helical" evidence="10">
    <location>
        <begin position="260"/>
        <end position="278"/>
    </location>
</feature>
<comment type="subcellular location">
    <subcellularLocation>
        <location evidence="10">Cell membrane</location>
    </subcellularLocation>
    <subcellularLocation>
        <location evidence="1">Endomembrane system</location>
        <topology evidence="1">Multi-pass membrane protein</topology>
    </subcellularLocation>
</comment>
<organism evidence="14 15">
    <name type="scientific">Kitasatospora cystarginea</name>
    <dbReference type="NCBI Taxonomy" id="58350"/>
    <lineage>
        <taxon>Bacteria</taxon>
        <taxon>Bacillati</taxon>
        <taxon>Actinomycetota</taxon>
        <taxon>Actinomycetes</taxon>
        <taxon>Kitasatosporales</taxon>
        <taxon>Streptomycetaceae</taxon>
        <taxon>Kitasatospora</taxon>
    </lineage>
</organism>
<evidence type="ECO:0000256" key="9">
    <source>
        <dbReference type="ARBA" id="ARBA00093617"/>
    </source>
</evidence>
<evidence type="ECO:0000259" key="13">
    <source>
        <dbReference type="Pfam" id="PF16192"/>
    </source>
</evidence>
<feature type="region of interest" description="Disordered" evidence="11">
    <location>
        <begin position="1"/>
        <end position="44"/>
    </location>
</feature>
<feature type="compositionally biased region" description="Basic and acidic residues" evidence="11">
    <location>
        <begin position="1"/>
        <end position="20"/>
    </location>
</feature>
<dbReference type="Proteomes" id="UP001500305">
    <property type="component" value="Unassembled WGS sequence"/>
</dbReference>
<keyword evidence="8 10" id="KW-0472">Membrane</keyword>
<keyword evidence="15" id="KW-1185">Reference proteome</keyword>
<feature type="transmembrane region" description="Helical" evidence="10">
    <location>
        <begin position="208"/>
        <end position="229"/>
    </location>
</feature>
<dbReference type="InterPro" id="IPR032421">
    <property type="entry name" value="PMT_4TMC"/>
</dbReference>
<evidence type="ECO:0000256" key="2">
    <source>
        <dbReference type="ARBA" id="ARBA00004922"/>
    </source>
</evidence>
<feature type="transmembrane region" description="Helical" evidence="10">
    <location>
        <begin position="542"/>
        <end position="564"/>
    </location>
</feature>
<comment type="pathway">
    <text evidence="2 10">Protein modification; protein glycosylation.</text>
</comment>
<keyword evidence="5 10" id="KW-0808">Transferase</keyword>
<evidence type="ECO:0000256" key="3">
    <source>
        <dbReference type="ARBA" id="ARBA00007222"/>
    </source>
</evidence>
<dbReference type="PANTHER" id="PTHR10050:SF46">
    <property type="entry name" value="PROTEIN O-MANNOSYL-TRANSFERASE 2"/>
    <property type="match status" value="1"/>
</dbReference>
<evidence type="ECO:0000256" key="8">
    <source>
        <dbReference type="ARBA" id="ARBA00023136"/>
    </source>
</evidence>
<feature type="transmembrane region" description="Helical" evidence="10">
    <location>
        <begin position="236"/>
        <end position="254"/>
    </location>
</feature>
<protein>
    <recommendedName>
        <fullName evidence="9 10">Polyprenol-phosphate-mannose--protein mannosyltransferase</fullName>
        <ecNumber evidence="10">2.4.1.-</ecNumber>
    </recommendedName>
</protein>
<feature type="transmembrane region" description="Helical" evidence="10">
    <location>
        <begin position="576"/>
        <end position="597"/>
    </location>
</feature>
<evidence type="ECO:0000256" key="11">
    <source>
        <dbReference type="SAM" id="MobiDB-lite"/>
    </source>
</evidence>
<evidence type="ECO:0000256" key="5">
    <source>
        <dbReference type="ARBA" id="ARBA00022679"/>
    </source>
</evidence>
<accession>A0ABN3EU66</accession>
<feature type="transmembrane region" description="Helical" evidence="10">
    <location>
        <begin position="495"/>
        <end position="512"/>
    </location>
</feature>
<feature type="transmembrane region" description="Helical" evidence="10">
    <location>
        <begin position="355"/>
        <end position="377"/>
    </location>
</feature>
<dbReference type="PANTHER" id="PTHR10050">
    <property type="entry name" value="DOLICHYL-PHOSPHATE-MANNOSE--PROTEIN MANNOSYLTRANSFERASE"/>
    <property type="match status" value="1"/>
</dbReference>
<feature type="transmembrane region" description="Helical" evidence="10">
    <location>
        <begin position="324"/>
        <end position="343"/>
    </location>
</feature>
<feature type="compositionally biased region" description="Low complexity" evidence="11">
    <location>
        <begin position="35"/>
        <end position="44"/>
    </location>
</feature>
<feature type="transmembrane region" description="Helical" evidence="10">
    <location>
        <begin position="519"/>
        <end position="536"/>
    </location>
</feature>
<evidence type="ECO:0000256" key="1">
    <source>
        <dbReference type="ARBA" id="ARBA00004127"/>
    </source>
</evidence>
<evidence type="ECO:0000313" key="15">
    <source>
        <dbReference type="Proteomes" id="UP001500305"/>
    </source>
</evidence>
<dbReference type="Pfam" id="PF02366">
    <property type="entry name" value="PMT"/>
    <property type="match status" value="1"/>
</dbReference>
<comment type="caution">
    <text evidence="14">The sequence shown here is derived from an EMBL/GenBank/DDBJ whole genome shotgun (WGS) entry which is preliminary data.</text>
</comment>
<feature type="domain" description="ArnT-like N-terminal" evidence="12">
    <location>
        <begin position="121"/>
        <end position="377"/>
    </location>
</feature>
<dbReference type="InterPro" id="IPR003342">
    <property type="entry name" value="ArnT-like_N"/>
</dbReference>
<keyword evidence="10" id="KW-1003">Cell membrane</keyword>
<comment type="similarity">
    <text evidence="3 10">Belongs to the glycosyltransferase 39 family.</text>
</comment>
<evidence type="ECO:0000256" key="10">
    <source>
        <dbReference type="RuleBase" id="RU367007"/>
    </source>
</evidence>